<dbReference type="Gene3D" id="3.30.900.20">
    <property type="match status" value="1"/>
</dbReference>
<dbReference type="Proteomes" id="UP000267096">
    <property type="component" value="Unassembled WGS sequence"/>
</dbReference>
<evidence type="ECO:0000313" key="1">
    <source>
        <dbReference type="EMBL" id="VDK46971.1"/>
    </source>
</evidence>
<dbReference type="GO" id="GO:0007096">
    <property type="term" value="P:regulation of exit from mitosis"/>
    <property type="evidence" value="ECO:0007669"/>
    <property type="project" value="InterPro"/>
</dbReference>
<dbReference type="PANTHER" id="PTHR15681:SF1">
    <property type="entry name" value="MAD2L1-BINDING PROTEIN"/>
    <property type="match status" value="1"/>
</dbReference>
<accession>A0A0M3JWW2</accession>
<dbReference type="OrthoDB" id="1914839at2759"/>
<keyword evidence="2" id="KW-1185">Reference proteome</keyword>
<evidence type="ECO:0000313" key="3">
    <source>
        <dbReference type="WBParaSite" id="ASIM_0001280201-mRNA-1"/>
    </source>
</evidence>
<gene>
    <name evidence="1" type="ORF">ASIM_LOCUS12268</name>
</gene>
<protein>
    <submittedName>
        <fullName evidence="3">HORMA domain-containing protein</fullName>
    </submittedName>
</protein>
<sequence>MSNNIELDVSRCLCVHSSFQAIDIAIQSILYKRGFVPTLISQISTCADSRKEQAFAIQYNKMRDSLRELFRTRNRHHLRSVALLLGGCCVLPKEIYIFPIHDCHSADSEGDVECSSNCVELSKKEMRQLCLSLTIDLDLSHLPNLLPSASAYVLVEADTSVDYPSEFFTPYEQFELPSDEKANKHRISMSFISFKHHCMSECTSNSGQSIWLRVDPQLHRLIA</sequence>
<organism evidence="3">
    <name type="scientific">Anisakis simplex</name>
    <name type="common">Herring worm</name>
    <dbReference type="NCBI Taxonomy" id="6269"/>
    <lineage>
        <taxon>Eukaryota</taxon>
        <taxon>Metazoa</taxon>
        <taxon>Ecdysozoa</taxon>
        <taxon>Nematoda</taxon>
        <taxon>Chromadorea</taxon>
        <taxon>Rhabditida</taxon>
        <taxon>Spirurina</taxon>
        <taxon>Ascaridomorpha</taxon>
        <taxon>Ascaridoidea</taxon>
        <taxon>Anisakidae</taxon>
        <taxon>Anisakis</taxon>
        <taxon>Anisakis simplex complex</taxon>
    </lineage>
</organism>
<dbReference type="WBParaSite" id="ASIM_0001280201-mRNA-1">
    <property type="protein sequence ID" value="ASIM_0001280201-mRNA-1"/>
    <property type="gene ID" value="ASIM_0001280201"/>
</dbReference>
<dbReference type="InterPro" id="IPR009511">
    <property type="entry name" value="MAD1/Cdc20-bound-Mad2-bd"/>
</dbReference>
<dbReference type="InterPro" id="IPR053729">
    <property type="entry name" value="MAD2L1BP_domain_sf"/>
</dbReference>
<reference evidence="1 2" key="2">
    <citation type="submission" date="2018-11" db="EMBL/GenBank/DDBJ databases">
        <authorList>
            <consortium name="Pathogen Informatics"/>
        </authorList>
    </citation>
    <scope>NUCLEOTIDE SEQUENCE [LARGE SCALE GENOMIC DNA]</scope>
</reference>
<proteinExistence type="predicted"/>
<evidence type="ECO:0000313" key="2">
    <source>
        <dbReference type="Proteomes" id="UP000267096"/>
    </source>
</evidence>
<dbReference type="PANTHER" id="PTHR15681">
    <property type="entry name" value="MAD2L1-BINDING PROTEIN"/>
    <property type="match status" value="1"/>
</dbReference>
<reference evidence="3" key="1">
    <citation type="submission" date="2017-02" db="UniProtKB">
        <authorList>
            <consortium name="WormBaseParasite"/>
        </authorList>
    </citation>
    <scope>IDENTIFICATION</scope>
</reference>
<dbReference type="AlphaFoldDB" id="A0A0M3JWW2"/>
<dbReference type="EMBL" id="UYRR01031160">
    <property type="protein sequence ID" value="VDK46971.1"/>
    <property type="molecule type" value="Genomic_DNA"/>
</dbReference>
<name>A0A0M3JWW2_ANISI</name>
<dbReference type="GO" id="GO:0005634">
    <property type="term" value="C:nucleus"/>
    <property type="evidence" value="ECO:0007669"/>
    <property type="project" value="InterPro"/>
</dbReference>